<reference evidence="1 2" key="1">
    <citation type="submission" date="2018-07" db="EMBL/GenBank/DDBJ databases">
        <title>Genomic Encyclopedia of Type Strains, Phase III (KMG-III): the genomes of soil and plant-associated and newly described type strains.</title>
        <authorList>
            <person name="Whitman W."/>
        </authorList>
    </citation>
    <scope>NUCLEOTIDE SEQUENCE [LARGE SCALE GENOMIC DNA]</scope>
    <source>
        <strain evidence="1 2">31-25a</strain>
    </source>
</reference>
<evidence type="ECO:0000313" key="1">
    <source>
        <dbReference type="EMBL" id="RCW81962.1"/>
    </source>
</evidence>
<evidence type="ECO:0000313" key="2">
    <source>
        <dbReference type="Proteomes" id="UP000253324"/>
    </source>
</evidence>
<dbReference type="Proteomes" id="UP000253324">
    <property type="component" value="Unassembled WGS sequence"/>
</dbReference>
<gene>
    <name evidence="1" type="ORF">C7476_109144</name>
</gene>
<keyword evidence="2" id="KW-1185">Reference proteome</keyword>
<comment type="caution">
    <text evidence="1">The sequence shown here is derived from an EMBL/GenBank/DDBJ whole genome shotgun (WGS) entry which is preliminary data.</text>
</comment>
<protein>
    <submittedName>
        <fullName evidence="1">Uncharacterized protein</fullName>
    </submittedName>
</protein>
<dbReference type="EMBL" id="QPJM01000009">
    <property type="protein sequence ID" value="RCW81962.1"/>
    <property type="molecule type" value="Genomic_DNA"/>
</dbReference>
<sequence length="156" mass="17155">MQSQNLEDVLPETPYGDCARSALEGDVACVDFISTALGNWLSNRQQRYPHELRHAVAPTLIRAYSQCPLEVKSEQEFSSELGPLPLPTGPVLEVMLAANAHILIALSHLILSEISSSISESKPEASAYCETLCYYSRFGRALSVKMRRALGSCRRG</sequence>
<proteinExistence type="predicted"/>
<dbReference type="AlphaFoldDB" id="A0A368YNZ7"/>
<organism evidence="1 2">
    <name type="scientific">Phyllobacterium bourgognense</name>
    <dbReference type="NCBI Taxonomy" id="314236"/>
    <lineage>
        <taxon>Bacteria</taxon>
        <taxon>Pseudomonadati</taxon>
        <taxon>Pseudomonadota</taxon>
        <taxon>Alphaproteobacteria</taxon>
        <taxon>Hyphomicrobiales</taxon>
        <taxon>Phyllobacteriaceae</taxon>
        <taxon>Phyllobacterium</taxon>
    </lineage>
</organism>
<accession>A0A368YNZ7</accession>
<name>A0A368YNZ7_9HYPH</name>